<dbReference type="KEGG" id="rgi:RGI145_20875"/>
<evidence type="ECO:0000256" key="2">
    <source>
        <dbReference type="ARBA" id="ARBA00023002"/>
    </source>
</evidence>
<keyword evidence="3" id="KW-0223">Dioxygenase</keyword>
<gene>
    <name evidence="4" type="primary">benB</name>
    <name evidence="3" type="ORF">RGI145_20875</name>
    <name evidence="4" type="ORF">RQ831_22135</name>
</gene>
<dbReference type="RefSeq" id="WP_075800482.1">
    <property type="nucleotide sequence ID" value="NZ_CP015584.1"/>
</dbReference>
<dbReference type="GO" id="GO:0019380">
    <property type="term" value="P:3-phenylpropionate catabolic process"/>
    <property type="evidence" value="ECO:0007669"/>
    <property type="project" value="TreeGrafter"/>
</dbReference>
<dbReference type="Pfam" id="PF00866">
    <property type="entry name" value="Ring_hydroxyl_B"/>
    <property type="match status" value="1"/>
</dbReference>
<dbReference type="InterPro" id="IPR017641">
    <property type="entry name" value="Benzo_1-2-diOase_ssu"/>
</dbReference>
<dbReference type="InterPro" id="IPR000391">
    <property type="entry name" value="Rng_hydr_dOase-bsu"/>
</dbReference>
<keyword evidence="2 4" id="KW-0560">Oxidoreductase</keyword>
<evidence type="ECO:0000256" key="1">
    <source>
        <dbReference type="ARBA" id="ARBA00009570"/>
    </source>
</evidence>
<dbReference type="STRING" id="257708.RGI145_20875"/>
<comment type="similarity">
    <text evidence="1">Belongs to the bacterial ring-hydroxylating dioxygenase beta subunit family.</text>
</comment>
<dbReference type="EMBL" id="JAVVDO010000074">
    <property type="protein sequence ID" value="MDT8333759.1"/>
    <property type="molecule type" value="Genomic_DNA"/>
</dbReference>
<dbReference type="Gene3D" id="3.10.450.50">
    <property type="match status" value="1"/>
</dbReference>
<keyword evidence="6" id="KW-1185">Reference proteome</keyword>
<accession>A0A1L7ALY5</accession>
<dbReference type="SUPFAM" id="SSF54427">
    <property type="entry name" value="NTF2-like"/>
    <property type="match status" value="1"/>
</dbReference>
<dbReference type="NCBIfam" id="TIGR03232">
    <property type="entry name" value="benzo_1_2_benB"/>
    <property type="match status" value="1"/>
</dbReference>
<reference evidence="4 6" key="2">
    <citation type="journal article" date="2019" name="Microb. Pathog.">
        <title>Comparison of VITEK 2, MALDI-TOF MS, 16S rRNA gene sequencing, and whole-genome sequencing for identification of Roseomonas mucosa.</title>
        <authorList>
            <person name="Rudolph W.W."/>
            <person name="Gunzer F."/>
            <person name="Trauth M."/>
            <person name="Bunk B."/>
            <person name="Bigge R."/>
            <person name="Schrottner P."/>
        </authorList>
    </citation>
    <scope>NUCLEOTIDE SEQUENCE [LARGE SCALE GENOMIC DNA]</scope>
    <source>
        <strain evidence="4 6">DSM 103800</strain>
    </source>
</reference>
<dbReference type="GO" id="GO:0018623">
    <property type="term" value="F:benzoate 1,2-dioxygenase activity"/>
    <property type="evidence" value="ECO:0007669"/>
    <property type="project" value="UniProtKB-EC"/>
</dbReference>
<dbReference type="Proteomes" id="UP000185494">
    <property type="component" value="Chromosome 2"/>
</dbReference>
<dbReference type="InterPro" id="IPR032710">
    <property type="entry name" value="NTF2-like_dom_sf"/>
</dbReference>
<reference evidence="3 5" key="1">
    <citation type="submission" date="2016-05" db="EMBL/GenBank/DDBJ databases">
        <title>Complete Genome and Methylome Analysis of Psychrotrophic Bacterial Isolates from Antarctic Lake Untersee.</title>
        <authorList>
            <person name="Fomenkov A."/>
            <person name="Akimov V.N."/>
            <person name="Vasilyeva L.V."/>
            <person name="Andersen D."/>
            <person name="Vincze T."/>
            <person name="Roberts R.J."/>
        </authorList>
    </citation>
    <scope>NUCLEOTIDE SEQUENCE [LARGE SCALE GENOMIC DNA]</scope>
    <source>
        <strain evidence="3 5">U14-5</strain>
    </source>
</reference>
<evidence type="ECO:0000313" key="4">
    <source>
        <dbReference type="EMBL" id="MDT8333759.1"/>
    </source>
</evidence>
<reference evidence="4" key="3">
    <citation type="submission" date="2023-09" db="EMBL/GenBank/DDBJ databases">
        <authorList>
            <person name="Schober I."/>
            <person name="Bunk B."/>
        </authorList>
    </citation>
    <scope>NUCLEOTIDE SEQUENCE</scope>
    <source>
        <strain evidence="4">DSM 103800</strain>
    </source>
</reference>
<evidence type="ECO:0000313" key="5">
    <source>
        <dbReference type="Proteomes" id="UP000185494"/>
    </source>
</evidence>
<dbReference type="PANTHER" id="PTHR41534">
    <property type="entry name" value="BLR3401 PROTEIN"/>
    <property type="match status" value="1"/>
</dbReference>
<name>A0A1L7ALY5_9PROT</name>
<dbReference type="EMBL" id="CP015584">
    <property type="protein sequence ID" value="APT59773.1"/>
    <property type="molecule type" value="Genomic_DNA"/>
</dbReference>
<dbReference type="PANTHER" id="PTHR41534:SF1">
    <property type="entry name" value="BLR3401 PROTEIN"/>
    <property type="match status" value="1"/>
</dbReference>
<dbReference type="CDD" id="cd00667">
    <property type="entry name" value="ring_hydroxylating_dioxygenases_beta"/>
    <property type="match status" value="1"/>
</dbReference>
<proteinExistence type="inferred from homology"/>
<evidence type="ECO:0000313" key="3">
    <source>
        <dbReference type="EMBL" id="APT59773.1"/>
    </source>
</evidence>
<protein>
    <submittedName>
        <fullName evidence="3">Benzoate 1,2-dioxygenase small subunit</fullName>
        <ecNumber evidence="4">1.14.12.10</ecNumber>
    </submittedName>
</protein>
<organism evidence="3 5">
    <name type="scientific">Roseomonas gilardii</name>
    <dbReference type="NCBI Taxonomy" id="257708"/>
    <lineage>
        <taxon>Bacteria</taxon>
        <taxon>Pseudomonadati</taxon>
        <taxon>Pseudomonadota</taxon>
        <taxon>Alphaproteobacteria</taxon>
        <taxon>Acetobacterales</taxon>
        <taxon>Roseomonadaceae</taxon>
        <taxon>Roseomonas</taxon>
    </lineage>
</organism>
<sequence length="176" mass="20598">MSITLEAPSATEQKTLSAEDIRQFLYREARCLDDRDWDGWLAHYAPDVEFWMPAWDDDDELTEDPQSEISLIWYGNKGGLQDRVFRIRTERSSATSLPEPRTSHNISNVEILEQTPGECRLRFNWVNLSFRYKTTDTYFGTSFYTLDTSGAQPLITRKKVVLKNDYIHHVVDIYHI</sequence>
<evidence type="ECO:0000313" key="6">
    <source>
        <dbReference type="Proteomes" id="UP001258945"/>
    </source>
</evidence>
<dbReference type="Proteomes" id="UP001258945">
    <property type="component" value="Unassembled WGS sequence"/>
</dbReference>
<dbReference type="EC" id="1.14.12.10" evidence="4"/>
<dbReference type="AlphaFoldDB" id="A0A1L7ALY5"/>